<reference evidence="2 3" key="1">
    <citation type="submission" date="2017-03" db="EMBL/GenBank/DDBJ databases">
        <title>Genome sequence of Clostridium oryzae DSM 28571.</title>
        <authorList>
            <person name="Poehlein A."/>
            <person name="Daniel R."/>
        </authorList>
    </citation>
    <scope>NUCLEOTIDE SEQUENCE [LARGE SCALE GENOMIC DNA]</scope>
    <source>
        <strain evidence="2 3">DSM 28571</strain>
    </source>
</reference>
<feature type="domain" description="GLUG" evidence="1">
    <location>
        <begin position="84"/>
        <end position="107"/>
    </location>
</feature>
<dbReference type="STRING" id="1450648.CLORY_32100"/>
<sequence>MTVKNATVKGYMASGAIIGYNQGTVDNLTLSGKNVISGVDCAGGIIGGNEYGQIKNCVVKNAKINVLGDNKFTDDRIIQYDVAECGGLIVGGSFGGNIENCNARGEVAAKGNEPVGLGGVGGCLENMKTIKFCKADIKITAPNKAHAVGGLCGY</sequence>
<accession>A0A1V4IHY1</accession>
<dbReference type="RefSeq" id="WP_079426334.1">
    <property type="nucleotide sequence ID" value="NZ_MZGV01000042.1"/>
</dbReference>
<evidence type="ECO:0000313" key="2">
    <source>
        <dbReference type="EMBL" id="OPJ59563.1"/>
    </source>
</evidence>
<dbReference type="Gene3D" id="2.160.20.110">
    <property type="match status" value="1"/>
</dbReference>
<keyword evidence="3" id="KW-1185">Reference proteome</keyword>
<feature type="domain" description="GLUG" evidence="1">
    <location>
        <begin position="41"/>
        <end position="65"/>
    </location>
</feature>
<evidence type="ECO:0000259" key="1">
    <source>
        <dbReference type="Pfam" id="PF07581"/>
    </source>
</evidence>
<proteinExistence type="predicted"/>
<dbReference type="EMBL" id="MZGV01000042">
    <property type="protein sequence ID" value="OPJ59563.1"/>
    <property type="molecule type" value="Genomic_DNA"/>
</dbReference>
<organism evidence="2 3">
    <name type="scientific">Clostridium oryzae</name>
    <dbReference type="NCBI Taxonomy" id="1450648"/>
    <lineage>
        <taxon>Bacteria</taxon>
        <taxon>Bacillati</taxon>
        <taxon>Bacillota</taxon>
        <taxon>Clostridia</taxon>
        <taxon>Eubacteriales</taxon>
        <taxon>Clostridiaceae</taxon>
        <taxon>Clostridium</taxon>
    </lineage>
</organism>
<evidence type="ECO:0000313" key="3">
    <source>
        <dbReference type="Proteomes" id="UP000190080"/>
    </source>
</evidence>
<dbReference type="Pfam" id="PF07581">
    <property type="entry name" value="Glug"/>
    <property type="match status" value="2"/>
</dbReference>
<dbReference type="InterPro" id="IPR011493">
    <property type="entry name" value="GLUG"/>
</dbReference>
<dbReference type="OrthoDB" id="1932903at2"/>
<dbReference type="AlphaFoldDB" id="A0A1V4IHY1"/>
<protein>
    <submittedName>
        <fullName evidence="2">The GLUG motif protein</fullName>
    </submittedName>
</protein>
<gene>
    <name evidence="2" type="ORF">CLORY_32100</name>
</gene>
<name>A0A1V4IHY1_9CLOT</name>
<comment type="caution">
    <text evidence="2">The sequence shown here is derived from an EMBL/GenBank/DDBJ whole genome shotgun (WGS) entry which is preliminary data.</text>
</comment>
<dbReference type="Proteomes" id="UP000190080">
    <property type="component" value="Unassembled WGS sequence"/>
</dbReference>